<evidence type="ECO:0000256" key="1">
    <source>
        <dbReference type="SAM" id="MobiDB-lite"/>
    </source>
</evidence>
<accession>A0ABD0LH05</accession>
<comment type="caution">
    <text evidence="2">The sequence shown here is derived from an EMBL/GenBank/DDBJ whole genome shotgun (WGS) entry which is preliminary data.</text>
</comment>
<gene>
    <name evidence="2" type="ORF">BaRGS_00010362</name>
</gene>
<evidence type="ECO:0000313" key="3">
    <source>
        <dbReference type="Proteomes" id="UP001519460"/>
    </source>
</evidence>
<protein>
    <submittedName>
        <fullName evidence="2">Uncharacterized protein</fullName>
    </submittedName>
</protein>
<feature type="compositionally biased region" description="Low complexity" evidence="1">
    <location>
        <begin position="87"/>
        <end position="96"/>
    </location>
</feature>
<feature type="region of interest" description="Disordered" evidence="1">
    <location>
        <begin position="70"/>
        <end position="104"/>
    </location>
</feature>
<evidence type="ECO:0000313" key="2">
    <source>
        <dbReference type="EMBL" id="KAK7498408.1"/>
    </source>
</evidence>
<proteinExistence type="predicted"/>
<dbReference type="Proteomes" id="UP001519460">
    <property type="component" value="Unassembled WGS sequence"/>
</dbReference>
<dbReference type="AlphaFoldDB" id="A0ABD0LH05"/>
<keyword evidence="3" id="KW-1185">Reference proteome</keyword>
<organism evidence="2 3">
    <name type="scientific">Batillaria attramentaria</name>
    <dbReference type="NCBI Taxonomy" id="370345"/>
    <lineage>
        <taxon>Eukaryota</taxon>
        <taxon>Metazoa</taxon>
        <taxon>Spiralia</taxon>
        <taxon>Lophotrochozoa</taxon>
        <taxon>Mollusca</taxon>
        <taxon>Gastropoda</taxon>
        <taxon>Caenogastropoda</taxon>
        <taxon>Sorbeoconcha</taxon>
        <taxon>Cerithioidea</taxon>
        <taxon>Batillariidae</taxon>
        <taxon>Batillaria</taxon>
    </lineage>
</organism>
<reference evidence="2 3" key="1">
    <citation type="journal article" date="2023" name="Sci. Data">
        <title>Genome assembly of the Korean intertidal mud-creeper Batillaria attramentaria.</title>
        <authorList>
            <person name="Patra A.K."/>
            <person name="Ho P.T."/>
            <person name="Jun S."/>
            <person name="Lee S.J."/>
            <person name="Kim Y."/>
            <person name="Won Y.J."/>
        </authorList>
    </citation>
    <scope>NUCLEOTIDE SEQUENCE [LARGE SCALE GENOMIC DNA]</scope>
    <source>
        <strain evidence="2">Wonlab-2016</strain>
    </source>
</reference>
<sequence length="104" mass="11902">MNYLVAPEVLGSRNITRVLRITLLCPSLSPLTQRYTHSLLQGPHPNENPHLYRRLGIRASAPFKSMESSPLFRLANDPKYEGHTHVPSKNPQQQQKQNKESSRM</sequence>
<name>A0ABD0LH05_9CAEN</name>
<dbReference type="EMBL" id="JACVVK020000051">
    <property type="protein sequence ID" value="KAK7498408.1"/>
    <property type="molecule type" value="Genomic_DNA"/>
</dbReference>